<sequence length="225" mass="24576">MGGGRLTVLRPRLMDEVVRFLLVILGARVSNPFSFLAIDATDGPNSGHARHGPHVVASMSPLMDNQVGPHAFRCYRAPRPESIGHGIGPYSRSISVDPSAGQHNRPSVNLVGFGATGNASVQHHAVASVDTSPTVSTYVPLVKTSVPFPVATRVETSNDMPSLPSLTFVHLLPVIMIPRLRLRLLIGIFVSRVPQMIMVVLVRDLLQFYAPQLLHLFRWGTLIIW</sequence>
<organism evidence="1 2">
    <name type="scientific">Gossypium barbadense</name>
    <name type="common">Sea Island cotton</name>
    <name type="synonym">Hibiscus barbadensis</name>
    <dbReference type="NCBI Taxonomy" id="3634"/>
    <lineage>
        <taxon>Eukaryota</taxon>
        <taxon>Viridiplantae</taxon>
        <taxon>Streptophyta</taxon>
        <taxon>Embryophyta</taxon>
        <taxon>Tracheophyta</taxon>
        <taxon>Spermatophyta</taxon>
        <taxon>Magnoliopsida</taxon>
        <taxon>eudicotyledons</taxon>
        <taxon>Gunneridae</taxon>
        <taxon>Pentapetalae</taxon>
        <taxon>rosids</taxon>
        <taxon>malvids</taxon>
        <taxon>Malvales</taxon>
        <taxon>Malvaceae</taxon>
        <taxon>Malvoideae</taxon>
        <taxon>Gossypium</taxon>
    </lineage>
</organism>
<evidence type="ECO:0000313" key="1">
    <source>
        <dbReference type="EMBL" id="PPR85889.1"/>
    </source>
</evidence>
<dbReference type="EMBL" id="KZ669217">
    <property type="protein sequence ID" value="PPR85889.1"/>
    <property type="molecule type" value="Genomic_DNA"/>
</dbReference>
<gene>
    <name evidence="1" type="ORF">GOBAR_AA34805</name>
</gene>
<protein>
    <submittedName>
        <fullName evidence="1">Uncharacterized protein</fullName>
    </submittedName>
</protein>
<reference evidence="1 2" key="1">
    <citation type="submission" date="2015-01" db="EMBL/GenBank/DDBJ databases">
        <title>Genome of allotetraploid Gossypium barbadense reveals genomic plasticity and fiber elongation in cotton evolution.</title>
        <authorList>
            <person name="Chen X."/>
            <person name="Liu X."/>
            <person name="Zhao B."/>
            <person name="Zheng H."/>
            <person name="Hu Y."/>
            <person name="Lu G."/>
            <person name="Yang C."/>
            <person name="Chen J."/>
            <person name="Shan C."/>
            <person name="Zhang L."/>
            <person name="Zhou Y."/>
            <person name="Wang L."/>
            <person name="Guo W."/>
            <person name="Bai Y."/>
            <person name="Ruan J."/>
            <person name="Shangguan X."/>
            <person name="Mao Y."/>
            <person name="Jiang J."/>
            <person name="Zhu Y."/>
            <person name="Lei J."/>
            <person name="Kang H."/>
            <person name="Chen S."/>
            <person name="He X."/>
            <person name="Wang R."/>
            <person name="Wang Y."/>
            <person name="Chen J."/>
            <person name="Wang L."/>
            <person name="Yu S."/>
            <person name="Wang B."/>
            <person name="Wei J."/>
            <person name="Song S."/>
            <person name="Lu X."/>
            <person name="Gao Z."/>
            <person name="Gu W."/>
            <person name="Deng X."/>
            <person name="Ma D."/>
            <person name="Wang S."/>
            <person name="Liang W."/>
            <person name="Fang L."/>
            <person name="Cai C."/>
            <person name="Zhu X."/>
            <person name="Zhou B."/>
            <person name="Zhang Y."/>
            <person name="Chen Z."/>
            <person name="Xu S."/>
            <person name="Zhu R."/>
            <person name="Wang S."/>
            <person name="Zhang T."/>
            <person name="Zhao G."/>
        </authorList>
    </citation>
    <scope>NUCLEOTIDE SEQUENCE [LARGE SCALE GENOMIC DNA]</scope>
    <source>
        <strain evidence="2">cv. Xinhai21</strain>
        <tissue evidence="1">Leaf</tissue>
    </source>
</reference>
<dbReference type="Proteomes" id="UP000239757">
    <property type="component" value="Unassembled WGS sequence"/>
</dbReference>
<evidence type="ECO:0000313" key="2">
    <source>
        <dbReference type="Proteomes" id="UP000239757"/>
    </source>
</evidence>
<dbReference type="OrthoDB" id="10606661at2759"/>
<accession>A0A2P5W4A5</accession>
<dbReference type="AlphaFoldDB" id="A0A2P5W4A5"/>
<proteinExistence type="predicted"/>
<name>A0A2P5W4A5_GOSBA</name>